<dbReference type="EMBL" id="CM034399">
    <property type="protein sequence ID" value="KAJ0176785.1"/>
    <property type="molecule type" value="Genomic_DNA"/>
</dbReference>
<keyword evidence="2" id="KW-1185">Reference proteome</keyword>
<sequence length="620" mass="71478">MPPKRDAILDEDNLEQHIRISFSDMERSMTTFTGDDTYPIAIFIEEFEDVAEMMHWTNIEKLIYAKRLLNGTAKLFLRTLGRVKDYSTLKKALMDEFGPKMNSATIHKRLASRKMQNNETLQQYFLIMKELAFHGNVEDSALIDYVIDGIPDVETNKIMLYGASDIADFRRRLVLYSDFRSKMPMKQNYSTRAAIQGILCFSCGERNHISASCPYQSQGRRCFNCQNFGHIATNCHLQKMATKTLTTKPRAITSSQMAQLYLYEHKCQSSTNKTLKIQDEKVSTDVVKPYKEAKINGVTVKTFIDTGSDANLICESYYKQNFLENNDYNIKDTLKLSGIAEYEVCTKGSFMAKVEIDNVYFETLMHVIDDDVIPVNVILGNPILKDVEIIFSADGISVKRILHLTQINDYEEEFDEKYDIKKLKYKDKIKHLLDNYNNLKTRKKESNVKLKIILTDEDPIHQTPRRLSPLEKDIVNKQIQGWLDQEVIKPSKSEYASPIVLAKKKNGSYRLCIDFRKLNKKIIKERYPLPLIEDQRTQAIQYEIGDLVAIKRTQFVQGYKLNPKYLGPYKIIEKKKNDRYVVRKIGNGEGPMNTTSSADLMKPWSNGDEDEVSHSSGSDE</sequence>
<accession>A0ACC1CYZ7</accession>
<gene>
    <name evidence="1" type="ORF">K1T71_007964</name>
</gene>
<protein>
    <submittedName>
        <fullName evidence="1">Uncharacterized protein</fullName>
    </submittedName>
</protein>
<evidence type="ECO:0000313" key="2">
    <source>
        <dbReference type="Proteomes" id="UP000824533"/>
    </source>
</evidence>
<name>A0ACC1CYZ7_9NEOP</name>
<dbReference type="Proteomes" id="UP000824533">
    <property type="component" value="Linkage Group LG13"/>
</dbReference>
<comment type="caution">
    <text evidence="1">The sequence shown here is derived from an EMBL/GenBank/DDBJ whole genome shotgun (WGS) entry which is preliminary data.</text>
</comment>
<reference evidence="1 2" key="1">
    <citation type="journal article" date="2021" name="Front. Genet.">
        <title>Chromosome-Level Genome Assembly Reveals Significant Gene Expansion in the Toll and IMD Signaling Pathways of Dendrolimus kikuchii.</title>
        <authorList>
            <person name="Zhou J."/>
            <person name="Wu P."/>
            <person name="Xiong Z."/>
            <person name="Liu N."/>
            <person name="Zhao N."/>
            <person name="Ji M."/>
            <person name="Qiu Y."/>
            <person name="Yang B."/>
        </authorList>
    </citation>
    <scope>NUCLEOTIDE SEQUENCE [LARGE SCALE GENOMIC DNA]</scope>
    <source>
        <strain evidence="1">Ann1</strain>
    </source>
</reference>
<evidence type="ECO:0000313" key="1">
    <source>
        <dbReference type="EMBL" id="KAJ0176785.1"/>
    </source>
</evidence>
<organism evidence="1 2">
    <name type="scientific">Dendrolimus kikuchii</name>
    <dbReference type="NCBI Taxonomy" id="765133"/>
    <lineage>
        <taxon>Eukaryota</taxon>
        <taxon>Metazoa</taxon>
        <taxon>Ecdysozoa</taxon>
        <taxon>Arthropoda</taxon>
        <taxon>Hexapoda</taxon>
        <taxon>Insecta</taxon>
        <taxon>Pterygota</taxon>
        <taxon>Neoptera</taxon>
        <taxon>Endopterygota</taxon>
        <taxon>Lepidoptera</taxon>
        <taxon>Glossata</taxon>
        <taxon>Ditrysia</taxon>
        <taxon>Bombycoidea</taxon>
        <taxon>Lasiocampidae</taxon>
        <taxon>Dendrolimus</taxon>
    </lineage>
</organism>
<proteinExistence type="predicted"/>